<dbReference type="EMBL" id="MU865993">
    <property type="protein sequence ID" value="KAK4443447.1"/>
    <property type="molecule type" value="Genomic_DNA"/>
</dbReference>
<accession>A0AAV9G5T6</accession>
<dbReference type="PANTHER" id="PTHR24148:SF64">
    <property type="entry name" value="HETEROKARYON INCOMPATIBILITY DOMAIN-CONTAINING PROTEIN"/>
    <property type="match status" value="1"/>
</dbReference>
<dbReference type="PANTHER" id="PTHR24148">
    <property type="entry name" value="ANKYRIN REPEAT DOMAIN-CONTAINING PROTEIN 39 HOMOLOG-RELATED"/>
    <property type="match status" value="1"/>
</dbReference>
<reference evidence="1" key="1">
    <citation type="journal article" date="2023" name="Mol. Phylogenet. Evol.">
        <title>Genome-scale phylogeny and comparative genomics of the fungal order Sordariales.</title>
        <authorList>
            <person name="Hensen N."/>
            <person name="Bonometti L."/>
            <person name="Westerberg I."/>
            <person name="Brannstrom I.O."/>
            <person name="Guillou S."/>
            <person name="Cros-Aarteil S."/>
            <person name="Calhoun S."/>
            <person name="Haridas S."/>
            <person name="Kuo A."/>
            <person name="Mondo S."/>
            <person name="Pangilinan J."/>
            <person name="Riley R."/>
            <person name="LaButti K."/>
            <person name="Andreopoulos B."/>
            <person name="Lipzen A."/>
            <person name="Chen C."/>
            <person name="Yan M."/>
            <person name="Daum C."/>
            <person name="Ng V."/>
            <person name="Clum A."/>
            <person name="Steindorff A."/>
            <person name="Ohm R.A."/>
            <person name="Martin F."/>
            <person name="Silar P."/>
            <person name="Natvig D.O."/>
            <person name="Lalanne C."/>
            <person name="Gautier V."/>
            <person name="Ament-Velasquez S.L."/>
            <person name="Kruys A."/>
            <person name="Hutchinson M.I."/>
            <person name="Powell A.J."/>
            <person name="Barry K."/>
            <person name="Miller A.N."/>
            <person name="Grigoriev I.V."/>
            <person name="Debuchy R."/>
            <person name="Gladieux P."/>
            <person name="Hiltunen Thoren M."/>
            <person name="Johannesson H."/>
        </authorList>
    </citation>
    <scope>NUCLEOTIDE SEQUENCE</scope>
    <source>
        <strain evidence="1">PSN243</strain>
    </source>
</reference>
<organism evidence="1 2">
    <name type="scientific">Podospora aff. communis PSN243</name>
    <dbReference type="NCBI Taxonomy" id="3040156"/>
    <lineage>
        <taxon>Eukaryota</taxon>
        <taxon>Fungi</taxon>
        <taxon>Dikarya</taxon>
        <taxon>Ascomycota</taxon>
        <taxon>Pezizomycotina</taxon>
        <taxon>Sordariomycetes</taxon>
        <taxon>Sordariomycetidae</taxon>
        <taxon>Sordariales</taxon>
        <taxon>Podosporaceae</taxon>
        <taxon>Podospora</taxon>
    </lineage>
</organism>
<proteinExistence type="predicted"/>
<dbReference type="Proteomes" id="UP001321760">
    <property type="component" value="Unassembled WGS sequence"/>
</dbReference>
<sequence length="721" mass="81212">MRNIYTMCENVIVYLGDGKTHRPSRSLPAWLKEPIVFTGTGDQDDAHLATFWTALSIREAPLSNFHIFCLLRILGDVELAEVLLNSVNKSAIDATNFARVVERLRLMLLSPWWQRVWVIQELAVSTKAIIRYGPLQAPWDMLVAAASGAQRLQTISPSPGLENTKVLDYFSRLVNNFQRLRKQLQSDARGASLLALLQDFNARQASDERDKVYALLGLAFPSEAKRVSVLYFDEIEPSAVYIETAQALIETSGTFGLWAGDLGRKSRGDLPSWVPDWSTAFPEADLRRARVEGLYCACGAWKVEAPTPMYQERYRPHPVKGESGEEDTEVRDTVLGGMQRLLAFLEEGRGKRLPRSLKRILQGYRTRFRHGSRRFDEDDPEPESDTNTVAWVCEALAEHCTDDGQHWTSRTWMKRLFVGKMSTVLHGKPTRSKSFDWDGISWKHYFPALQYLLPTLRADSASKHILSVESLFAAQVSFVGEKLISWSDRKTAFSTIRSWMVSLDASHGSRREIPDAPALQLARTLVSDIIPAADSTPLDGTRPFRRLKEADDDDLLAWFRETILPMRGNDSWYPKRFMTSDHLAGFDEALMLATEGRALFETTDGRHGLGPGSMAEHDEIRIIPGGKTHIVLRKVSGQEFNVPFWAESRLYNVIGDCYLDGVGGVEVDVLETDDDGEVDEDGLRWPGGLPWELLFWRGSGPIVTGQASLLVHTRGERLFLV</sequence>
<evidence type="ECO:0000313" key="2">
    <source>
        <dbReference type="Proteomes" id="UP001321760"/>
    </source>
</evidence>
<keyword evidence="2" id="KW-1185">Reference proteome</keyword>
<name>A0AAV9G5T6_9PEZI</name>
<protein>
    <recommendedName>
        <fullName evidence="3">Heterokaryon incompatibility domain-containing protein</fullName>
    </recommendedName>
</protein>
<evidence type="ECO:0000313" key="1">
    <source>
        <dbReference type="EMBL" id="KAK4443447.1"/>
    </source>
</evidence>
<comment type="caution">
    <text evidence="1">The sequence shown here is derived from an EMBL/GenBank/DDBJ whole genome shotgun (WGS) entry which is preliminary data.</text>
</comment>
<dbReference type="InterPro" id="IPR052895">
    <property type="entry name" value="HetReg/Transcr_Mod"/>
</dbReference>
<dbReference type="AlphaFoldDB" id="A0AAV9G5T6"/>
<gene>
    <name evidence="1" type="ORF">QBC34DRAFT_311065</name>
</gene>
<evidence type="ECO:0008006" key="3">
    <source>
        <dbReference type="Google" id="ProtNLM"/>
    </source>
</evidence>
<reference evidence="1" key="2">
    <citation type="submission" date="2023-05" db="EMBL/GenBank/DDBJ databases">
        <authorList>
            <consortium name="Lawrence Berkeley National Laboratory"/>
            <person name="Steindorff A."/>
            <person name="Hensen N."/>
            <person name="Bonometti L."/>
            <person name="Westerberg I."/>
            <person name="Brannstrom I.O."/>
            <person name="Guillou S."/>
            <person name="Cros-Aarteil S."/>
            <person name="Calhoun S."/>
            <person name="Haridas S."/>
            <person name="Kuo A."/>
            <person name="Mondo S."/>
            <person name="Pangilinan J."/>
            <person name="Riley R."/>
            <person name="Labutti K."/>
            <person name="Andreopoulos B."/>
            <person name="Lipzen A."/>
            <person name="Chen C."/>
            <person name="Yanf M."/>
            <person name="Daum C."/>
            <person name="Ng V."/>
            <person name="Clum A."/>
            <person name="Ohm R."/>
            <person name="Martin F."/>
            <person name="Silar P."/>
            <person name="Natvig D."/>
            <person name="Lalanne C."/>
            <person name="Gautier V."/>
            <person name="Ament-Velasquez S.L."/>
            <person name="Kruys A."/>
            <person name="Hutchinson M.I."/>
            <person name="Powell A.J."/>
            <person name="Barry K."/>
            <person name="Miller A.N."/>
            <person name="Grigoriev I.V."/>
            <person name="Debuchy R."/>
            <person name="Gladieux P."/>
            <person name="Thoren M.H."/>
            <person name="Johannesson H."/>
        </authorList>
    </citation>
    <scope>NUCLEOTIDE SEQUENCE</scope>
    <source>
        <strain evidence="1">PSN243</strain>
    </source>
</reference>